<dbReference type="InterPro" id="IPR036388">
    <property type="entry name" value="WH-like_DNA-bd_sf"/>
</dbReference>
<evidence type="ECO:0000313" key="2">
    <source>
        <dbReference type="EMBL" id="HJE20437.1"/>
    </source>
</evidence>
<keyword evidence="2" id="KW-0449">Lipoprotein</keyword>
<name>A0A921DYM0_9STAP</name>
<organism evidence="2 3">
    <name type="scientific">Aliicoccus persicus</name>
    <dbReference type="NCBI Taxonomy" id="930138"/>
    <lineage>
        <taxon>Bacteria</taxon>
        <taxon>Bacillati</taxon>
        <taxon>Bacillota</taxon>
        <taxon>Bacilli</taxon>
        <taxon>Bacillales</taxon>
        <taxon>Staphylococcaceae</taxon>
        <taxon>Aliicoccus</taxon>
    </lineage>
</organism>
<dbReference type="AlphaFoldDB" id="A0A921DYM0"/>
<protein>
    <submittedName>
        <fullName evidence="2">Ltp family lipoprotein</fullName>
    </submittedName>
</protein>
<comment type="caution">
    <text evidence="2">The sequence shown here is derived from an EMBL/GenBank/DDBJ whole genome shotgun (WGS) entry which is preliminary data.</text>
</comment>
<accession>A0A921DYM0</accession>
<gene>
    <name evidence="2" type="ORF">K8V35_08805</name>
</gene>
<evidence type="ECO:0000259" key="1">
    <source>
        <dbReference type="Pfam" id="PF07553"/>
    </source>
</evidence>
<reference evidence="2" key="2">
    <citation type="submission" date="2021-09" db="EMBL/GenBank/DDBJ databases">
        <authorList>
            <person name="Gilroy R."/>
        </authorList>
    </citation>
    <scope>NUCLEOTIDE SEQUENCE</scope>
    <source>
        <strain evidence="2">6019</strain>
    </source>
</reference>
<evidence type="ECO:0000313" key="3">
    <source>
        <dbReference type="Proteomes" id="UP000763505"/>
    </source>
</evidence>
<proteinExistence type="predicted"/>
<dbReference type="Proteomes" id="UP000763505">
    <property type="component" value="Unassembled WGS sequence"/>
</dbReference>
<dbReference type="Gene3D" id="1.10.10.10">
    <property type="entry name" value="Winged helix-like DNA-binding domain superfamily/Winged helix DNA-binding domain"/>
    <property type="match status" value="1"/>
</dbReference>
<reference evidence="2" key="1">
    <citation type="journal article" date="2021" name="PeerJ">
        <title>Extensive microbial diversity within the chicken gut microbiome revealed by metagenomics and culture.</title>
        <authorList>
            <person name="Gilroy R."/>
            <person name="Ravi A."/>
            <person name="Getino M."/>
            <person name="Pursley I."/>
            <person name="Horton D.L."/>
            <person name="Alikhan N.F."/>
            <person name="Baker D."/>
            <person name="Gharbi K."/>
            <person name="Hall N."/>
            <person name="Watson M."/>
            <person name="Adriaenssens E.M."/>
            <person name="Foster-Nyarko E."/>
            <person name="Jarju S."/>
            <person name="Secka A."/>
            <person name="Antonio M."/>
            <person name="Oren A."/>
            <person name="Chaudhuri R.R."/>
            <person name="La Ragione R."/>
            <person name="Hildebrand F."/>
            <person name="Pallen M.J."/>
        </authorList>
    </citation>
    <scope>NUCLEOTIDE SEQUENCE</scope>
    <source>
        <strain evidence="2">6019</strain>
    </source>
</reference>
<dbReference type="InterPro" id="IPR011434">
    <property type="entry name" value="Ltp-like_HTH"/>
</dbReference>
<sequence>MDYAENALALAEEYLIVADYSEKELYELLTEEHGFTEEEADYAIENIEE</sequence>
<dbReference type="EMBL" id="DYYI01000095">
    <property type="protein sequence ID" value="HJE20437.1"/>
    <property type="molecule type" value="Genomic_DNA"/>
</dbReference>
<dbReference type="Pfam" id="PF07553">
    <property type="entry name" value="Lipoprotein_Ltp"/>
    <property type="match status" value="1"/>
</dbReference>
<feature type="domain" description="Putative host cell surface-exposed lipoprotein Ltp-like HTH region" evidence="1">
    <location>
        <begin position="2"/>
        <end position="47"/>
    </location>
</feature>